<name>A0A914VEV0_9BILA</name>
<feature type="compositionally biased region" description="Basic and acidic residues" evidence="1">
    <location>
        <begin position="1"/>
        <end position="15"/>
    </location>
</feature>
<feature type="compositionally biased region" description="Gly residues" evidence="1">
    <location>
        <begin position="16"/>
        <end position="25"/>
    </location>
</feature>
<dbReference type="Proteomes" id="UP000887566">
    <property type="component" value="Unplaced"/>
</dbReference>
<feature type="compositionally biased region" description="Polar residues" evidence="1">
    <location>
        <begin position="171"/>
        <end position="195"/>
    </location>
</feature>
<evidence type="ECO:0000256" key="1">
    <source>
        <dbReference type="SAM" id="MobiDB-lite"/>
    </source>
</evidence>
<feature type="region of interest" description="Disordered" evidence="1">
    <location>
        <begin position="1"/>
        <end position="31"/>
    </location>
</feature>
<proteinExistence type="predicted"/>
<feature type="region of interest" description="Disordered" evidence="1">
    <location>
        <begin position="160"/>
        <end position="195"/>
    </location>
</feature>
<evidence type="ECO:0000313" key="3">
    <source>
        <dbReference type="WBParaSite" id="PSAMB.scaffold1866size27112.g15273.t2"/>
    </source>
</evidence>
<reference evidence="3" key="1">
    <citation type="submission" date="2022-11" db="UniProtKB">
        <authorList>
            <consortium name="WormBaseParasite"/>
        </authorList>
    </citation>
    <scope>IDENTIFICATION</scope>
</reference>
<dbReference type="WBParaSite" id="PSAMB.scaffold1866size27112.g15273.t2">
    <property type="protein sequence ID" value="PSAMB.scaffold1866size27112.g15273.t2"/>
    <property type="gene ID" value="PSAMB.scaffold1866size27112.g15273"/>
</dbReference>
<feature type="region of interest" description="Disordered" evidence="1">
    <location>
        <begin position="84"/>
        <end position="138"/>
    </location>
</feature>
<accession>A0A914VEV0</accession>
<protein>
    <submittedName>
        <fullName evidence="3">Uncharacterized protein</fullName>
    </submittedName>
</protein>
<dbReference type="AlphaFoldDB" id="A0A914VEV0"/>
<organism evidence="2 3">
    <name type="scientific">Plectus sambesii</name>
    <dbReference type="NCBI Taxonomy" id="2011161"/>
    <lineage>
        <taxon>Eukaryota</taxon>
        <taxon>Metazoa</taxon>
        <taxon>Ecdysozoa</taxon>
        <taxon>Nematoda</taxon>
        <taxon>Chromadorea</taxon>
        <taxon>Plectida</taxon>
        <taxon>Plectina</taxon>
        <taxon>Plectoidea</taxon>
        <taxon>Plectidae</taxon>
        <taxon>Plectus</taxon>
    </lineage>
</organism>
<feature type="compositionally biased region" description="Polar residues" evidence="1">
    <location>
        <begin position="112"/>
        <end position="122"/>
    </location>
</feature>
<evidence type="ECO:0000313" key="2">
    <source>
        <dbReference type="Proteomes" id="UP000887566"/>
    </source>
</evidence>
<sequence>MRNDTDGRRTRRSGDGRTGVNGGRGCRMRGERANERIGPVLGGPQRRRARTVARGGAKYLVCISYRPANQPTFGWISTTERVVQRHSHAPTKPAPLPPRALSHRRRPRHSQLLLQRANSPRSRPSAGAKSSDDFFGGVVHSTARGEENRRGPTVRHALAQSLATPQRRRSVNGNQAKSKQVSSAADSRIQSASNGCKVNTSRPLVDIARAFRDLSAVGTTASPIYRCRSAVVGMARAATCAHNLRWNEYRWNQRFIGHRATDILDQTQQQ</sequence>
<keyword evidence="2" id="KW-1185">Reference proteome</keyword>